<accession>A0AAX3EDQ0</accession>
<dbReference type="Pfam" id="PF02661">
    <property type="entry name" value="Fic"/>
    <property type="match status" value="1"/>
</dbReference>
<feature type="region of interest" description="Disordered" evidence="3">
    <location>
        <begin position="1"/>
        <end position="24"/>
    </location>
</feature>
<dbReference type="InterPro" id="IPR040198">
    <property type="entry name" value="Fido_containing"/>
</dbReference>
<keyword evidence="2" id="KW-0547">Nucleotide-binding</keyword>
<dbReference type="InterPro" id="IPR003812">
    <property type="entry name" value="Fido"/>
</dbReference>
<organism evidence="5 6">
    <name type="scientific">Paenarthrobacter ureafaciens</name>
    <dbReference type="NCBI Taxonomy" id="37931"/>
    <lineage>
        <taxon>Bacteria</taxon>
        <taxon>Bacillati</taxon>
        <taxon>Actinomycetota</taxon>
        <taxon>Actinomycetes</taxon>
        <taxon>Micrococcales</taxon>
        <taxon>Micrococcaceae</taxon>
        <taxon>Paenarthrobacter</taxon>
    </lineage>
</organism>
<dbReference type="SUPFAM" id="SSF140931">
    <property type="entry name" value="Fic-like"/>
    <property type="match status" value="1"/>
</dbReference>
<feature type="domain" description="Fido" evidence="4">
    <location>
        <begin position="1"/>
        <end position="120"/>
    </location>
</feature>
<feature type="binding site" evidence="2">
    <location>
        <begin position="61"/>
        <end position="68"/>
    </location>
    <ligand>
        <name>ATP</name>
        <dbReference type="ChEBI" id="CHEBI:30616"/>
    </ligand>
</feature>
<evidence type="ECO:0000256" key="1">
    <source>
        <dbReference type="PIRSR" id="PIRSR640198-1"/>
    </source>
</evidence>
<evidence type="ECO:0000256" key="2">
    <source>
        <dbReference type="PIRSR" id="PIRSR640198-2"/>
    </source>
</evidence>
<keyword evidence="6" id="KW-1185">Reference proteome</keyword>
<sequence>MGGKDQDQGGHHRRAPPRADPGATAAEVGNIGFWVERDEMDPAWVAMTAHHRLVRVHPFVDGNGRITRLFADLLLFSLTLRYTFDWQPALESHRYFEGLREADLSLDVGMLLGTVGLIDLED</sequence>
<dbReference type="InterPro" id="IPR036597">
    <property type="entry name" value="Fido-like_dom_sf"/>
</dbReference>
<feature type="compositionally biased region" description="Basic and acidic residues" evidence="3">
    <location>
        <begin position="1"/>
        <end position="10"/>
    </location>
</feature>
<dbReference type="Proteomes" id="UP001163293">
    <property type="component" value="Chromosome"/>
</dbReference>
<dbReference type="RefSeq" id="WP_220459249.1">
    <property type="nucleotide sequence ID" value="NZ_CP043010.1"/>
</dbReference>
<dbReference type="Gene3D" id="1.10.3290.10">
    <property type="entry name" value="Fido-like domain"/>
    <property type="match status" value="1"/>
</dbReference>
<dbReference type="EMBL" id="CP101185">
    <property type="protein sequence ID" value="UYV96056.1"/>
    <property type="molecule type" value="Genomic_DNA"/>
</dbReference>
<dbReference type="PANTHER" id="PTHR13504:SF38">
    <property type="entry name" value="FIDO DOMAIN-CONTAINING PROTEIN"/>
    <property type="match status" value="1"/>
</dbReference>
<name>A0AAX3EDQ0_PAEUR</name>
<evidence type="ECO:0000256" key="3">
    <source>
        <dbReference type="SAM" id="MobiDB-lite"/>
    </source>
</evidence>
<evidence type="ECO:0000259" key="4">
    <source>
        <dbReference type="PROSITE" id="PS51459"/>
    </source>
</evidence>
<feature type="active site" evidence="1">
    <location>
        <position position="57"/>
    </location>
</feature>
<gene>
    <name evidence="5" type="ORF">NL394_13295</name>
</gene>
<evidence type="ECO:0000313" key="5">
    <source>
        <dbReference type="EMBL" id="UYV96056.1"/>
    </source>
</evidence>
<dbReference type="AlphaFoldDB" id="A0AAX3EDQ0"/>
<dbReference type="GO" id="GO:0005524">
    <property type="term" value="F:ATP binding"/>
    <property type="evidence" value="ECO:0007669"/>
    <property type="project" value="UniProtKB-KW"/>
</dbReference>
<proteinExistence type="predicted"/>
<dbReference type="PANTHER" id="PTHR13504">
    <property type="entry name" value="FIDO DOMAIN-CONTAINING PROTEIN DDB_G0283145"/>
    <property type="match status" value="1"/>
</dbReference>
<keyword evidence="2" id="KW-0067">ATP-binding</keyword>
<reference evidence="5" key="1">
    <citation type="submission" date="2022-07" db="EMBL/GenBank/DDBJ databases">
        <authorList>
            <person name="Wu T."/>
        </authorList>
    </citation>
    <scope>NUCLEOTIDE SEQUENCE</scope>
    <source>
        <strain evidence="5">SD-1</strain>
    </source>
</reference>
<protein>
    <submittedName>
        <fullName evidence="5">Fic family protein</fullName>
    </submittedName>
</protein>
<evidence type="ECO:0000313" key="6">
    <source>
        <dbReference type="Proteomes" id="UP001163293"/>
    </source>
</evidence>
<dbReference type="PROSITE" id="PS51459">
    <property type="entry name" value="FIDO"/>
    <property type="match status" value="1"/>
</dbReference>